<evidence type="ECO:0000313" key="2">
    <source>
        <dbReference type="Proteomes" id="UP000535908"/>
    </source>
</evidence>
<evidence type="ECO:0000313" key="1">
    <source>
        <dbReference type="EMBL" id="MBC1936637.1"/>
    </source>
</evidence>
<protein>
    <submittedName>
        <fullName evidence="1">Uncharacterized protein</fullName>
    </submittedName>
</protein>
<organism evidence="1 2">
    <name type="scientific">Listeria grandensis</name>
    <dbReference type="NCBI Taxonomy" id="1494963"/>
    <lineage>
        <taxon>Bacteria</taxon>
        <taxon>Bacillati</taxon>
        <taxon>Bacillota</taxon>
        <taxon>Bacilli</taxon>
        <taxon>Bacillales</taxon>
        <taxon>Listeriaceae</taxon>
        <taxon>Listeria</taxon>
    </lineage>
</organism>
<sequence length="372" mass="43201">MSFFKKIFGGVNTTSAKKLYGTVEEWRSADKKQLSLYKENISQAVKEGRISPLMLGRFLITINEVLEGESILYKATQDKVAGAESDYVDSMSYYFMVKDRYNQSAKQDKWFTRWIEMANRCVENGEEDAEVRLADIYKACYSIKDPEFNDLVPKITHLYEVAASKHQTKAALNYAVFIMDKIGSEEYGRLNPVQSVPWKVAEKYILQALSDEKNTQDRDYAYSTMAHYYTEFIRIDLENAIGFYFDGKEISEIAKNIEKNKKEIIKHQSKEITPKSFIQSSLNNYSIHFDFLCLSSALKAENRMISIADDYVYQINRKRFADIQVSMKKEEAMDALSEYYLTNERELNNKGIKFTTATYEFMKKRKEGMTNA</sequence>
<dbReference type="RefSeq" id="WP_185526182.1">
    <property type="nucleotide sequence ID" value="NZ_JAARWN010000008.1"/>
</dbReference>
<dbReference type="AlphaFoldDB" id="A0A7X1CQ43"/>
<dbReference type="Proteomes" id="UP000535908">
    <property type="component" value="Unassembled WGS sequence"/>
</dbReference>
<name>A0A7X1CQ43_9LIST</name>
<gene>
    <name evidence="1" type="ORF">HCA69_09685</name>
</gene>
<reference evidence="1 2" key="1">
    <citation type="submission" date="2020-03" db="EMBL/GenBank/DDBJ databases">
        <title>Soil Listeria distribution.</title>
        <authorList>
            <person name="Liao J."/>
            <person name="Wiedmann M."/>
        </authorList>
    </citation>
    <scope>NUCLEOTIDE SEQUENCE [LARGE SCALE GENOMIC DNA]</scope>
    <source>
        <strain evidence="1 2">FSL L7-0741</strain>
    </source>
</reference>
<accession>A0A7X1CQ43</accession>
<proteinExistence type="predicted"/>
<dbReference type="EMBL" id="JAARWN010000008">
    <property type="protein sequence ID" value="MBC1936637.1"/>
    <property type="molecule type" value="Genomic_DNA"/>
</dbReference>
<comment type="caution">
    <text evidence="1">The sequence shown here is derived from an EMBL/GenBank/DDBJ whole genome shotgun (WGS) entry which is preliminary data.</text>
</comment>